<protein>
    <submittedName>
        <fullName evidence="1">Uncharacterized protein</fullName>
    </submittedName>
</protein>
<reference evidence="1 2" key="1">
    <citation type="journal article" date="2018" name="Sci. Rep.">
        <title>Comparative analysis of the Pocillopora damicornis genome highlights role of immune system in coral evolution.</title>
        <authorList>
            <person name="Cunning R."/>
            <person name="Bay R.A."/>
            <person name="Gillette P."/>
            <person name="Baker A.C."/>
            <person name="Traylor-Knowles N."/>
        </authorList>
    </citation>
    <scope>NUCLEOTIDE SEQUENCE [LARGE SCALE GENOMIC DNA]</scope>
    <source>
        <strain evidence="1">RSMAS</strain>
        <tissue evidence="1">Whole animal</tissue>
    </source>
</reference>
<comment type="caution">
    <text evidence="1">The sequence shown here is derived from an EMBL/GenBank/DDBJ whole genome shotgun (WGS) entry which is preliminary data.</text>
</comment>
<proteinExistence type="predicted"/>
<organism evidence="1 2">
    <name type="scientific">Pocillopora damicornis</name>
    <name type="common">Cauliflower coral</name>
    <name type="synonym">Millepora damicornis</name>
    <dbReference type="NCBI Taxonomy" id="46731"/>
    <lineage>
        <taxon>Eukaryota</taxon>
        <taxon>Metazoa</taxon>
        <taxon>Cnidaria</taxon>
        <taxon>Anthozoa</taxon>
        <taxon>Hexacorallia</taxon>
        <taxon>Scleractinia</taxon>
        <taxon>Astrocoeniina</taxon>
        <taxon>Pocilloporidae</taxon>
        <taxon>Pocillopora</taxon>
    </lineage>
</organism>
<dbReference type="EMBL" id="RCHS01000826">
    <property type="protein sequence ID" value="RMX56595.1"/>
    <property type="molecule type" value="Genomic_DNA"/>
</dbReference>
<evidence type="ECO:0000313" key="1">
    <source>
        <dbReference type="EMBL" id="RMX56595.1"/>
    </source>
</evidence>
<dbReference type="AlphaFoldDB" id="A0A3M6USG6"/>
<evidence type="ECO:0000313" key="2">
    <source>
        <dbReference type="Proteomes" id="UP000275408"/>
    </source>
</evidence>
<feature type="non-terminal residue" evidence="1">
    <location>
        <position position="118"/>
    </location>
</feature>
<keyword evidence="2" id="KW-1185">Reference proteome</keyword>
<name>A0A3M6USG6_POCDA</name>
<gene>
    <name evidence="1" type="ORF">pdam_00002453</name>
</gene>
<feature type="non-terminal residue" evidence="1">
    <location>
        <position position="1"/>
    </location>
</feature>
<accession>A0A3M6USG6</accession>
<sequence>SRSLLRTDFYGLLFGAALLDSTDPFNTLLQITRDGKLGTLKVDSETVDLKESMQTTEIPSATNLGTLFSSWVNDANSSSCLTNCCLGEATFTQTHMCRPSCKGVPLERELKCVDFCRC</sequence>
<dbReference type="Proteomes" id="UP000275408">
    <property type="component" value="Unassembled WGS sequence"/>
</dbReference>